<dbReference type="AlphaFoldDB" id="I1SR63"/>
<evidence type="ECO:0000256" key="7">
    <source>
        <dbReference type="ARBA" id="ARBA00022692"/>
    </source>
</evidence>
<comment type="function">
    <text evidence="17">Core subunit of the mitochondrial membrane respiratory chain NADH dehydrogenase (Complex I) which catalyzes electron transfer from NADH through the respiratory chain, using ubiquinone as an electron acceptor. Essential for the catalytic activity and assembly of complex I.</text>
</comment>
<reference evidence="19" key="1">
    <citation type="submission" date="2011-01" db="EMBL/GenBank/DDBJ databases">
        <authorList>
            <person name="Chen H."/>
            <person name="Sun S."/>
            <person name="Sundberg P."/>
            <person name="Ren W."/>
            <person name="Norenburg J.L."/>
        </authorList>
    </citation>
    <scope>NUCLEOTIDE SEQUENCE</scope>
</reference>
<dbReference type="EMBL" id="HQ997773">
    <property type="protein sequence ID" value="ADZ05383.1"/>
    <property type="molecule type" value="Genomic_DNA"/>
</dbReference>
<dbReference type="PANTHER" id="PTHR46552:SF1">
    <property type="entry name" value="NADH-UBIQUINONE OXIDOREDUCTASE CHAIN 2"/>
    <property type="match status" value="1"/>
</dbReference>
<evidence type="ECO:0000256" key="4">
    <source>
        <dbReference type="ARBA" id="ARBA00021008"/>
    </source>
</evidence>
<evidence type="ECO:0000256" key="16">
    <source>
        <dbReference type="ARBA" id="ARBA00049551"/>
    </source>
</evidence>
<dbReference type="CTD" id="4536"/>
<feature type="transmembrane region" description="Helical" evidence="17">
    <location>
        <begin position="85"/>
        <end position="105"/>
    </location>
</feature>
<dbReference type="Pfam" id="PF00361">
    <property type="entry name" value="Proton_antipo_M"/>
    <property type="match status" value="1"/>
</dbReference>
<dbReference type="GO" id="GO:0006120">
    <property type="term" value="P:mitochondrial electron transport, NADH to ubiquinone"/>
    <property type="evidence" value="ECO:0007669"/>
    <property type="project" value="InterPro"/>
</dbReference>
<feature type="transmembrane region" description="Helical" evidence="17">
    <location>
        <begin position="112"/>
        <end position="134"/>
    </location>
</feature>
<keyword evidence="10 17" id="KW-0249">Electron transport</keyword>
<dbReference type="PANTHER" id="PTHR46552">
    <property type="entry name" value="NADH-UBIQUINONE OXIDOREDUCTASE CHAIN 2"/>
    <property type="match status" value="1"/>
</dbReference>
<keyword evidence="6 17" id="KW-0679">Respiratory chain</keyword>
<feature type="transmembrane region" description="Helical" evidence="17">
    <location>
        <begin position="177"/>
        <end position="199"/>
    </location>
</feature>
<dbReference type="GeneID" id="12798882"/>
<evidence type="ECO:0000256" key="15">
    <source>
        <dbReference type="ARBA" id="ARBA00023136"/>
    </source>
</evidence>
<dbReference type="PRINTS" id="PR01436">
    <property type="entry name" value="NADHDHGNASE2"/>
</dbReference>
<dbReference type="InterPro" id="IPR001750">
    <property type="entry name" value="ND/Mrp_TM"/>
</dbReference>
<evidence type="ECO:0000256" key="10">
    <source>
        <dbReference type="ARBA" id="ARBA00022982"/>
    </source>
</evidence>
<feature type="transmembrane region" description="Helical" evidence="17">
    <location>
        <begin position="28"/>
        <end position="47"/>
    </location>
</feature>
<name>I1SR63_9BILA</name>
<evidence type="ECO:0000256" key="1">
    <source>
        <dbReference type="ARBA" id="ARBA00004448"/>
    </source>
</evidence>
<keyword evidence="5" id="KW-0813">Transport</keyword>
<comment type="catalytic activity">
    <reaction evidence="16 17">
        <text>a ubiquinone + NADH + 5 H(+)(in) = a ubiquinol + NAD(+) + 4 H(+)(out)</text>
        <dbReference type="Rhea" id="RHEA:29091"/>
        <dbReference type="Rhea" id="RHEA-COMP:9565"/>
        <dbReference type="Rhea" id="RHEA-COMP:9566"/>
        <dbReference type="ChEBI" id="CHEBI:15378"/>
        <dbReference type="ChEBI" id="CHEBI:16389"/>
        <dbReference type="ChEBI" id="CHEBI:17976"/>
        <dbReference type="ChEBI" id="CHEBI:57540"/>
        <dbReference type="ChEBI" id="CHEBI:57945"/>
        <dbReference type="EC" id="7.1.1.2"/>
    </reaction>
</comment>
<comment type="subcellular location">
    <subcellularLocation>
        <location evidence="1 17">Mitochondrion inner membrane</location>
        <topology evidence="1 17">Multi-pass membrane protein</topology>
    </subcellularLocation>
</comment>
<dbReference type="InterPro" id="IPR003917">
    <property type="entry name" value="NADH_UbQ_OxRdtase_chain2"/>
</dbReference>
<keyword evidence="15 17" id="KW-0472">Membrane</keyword>
<feature type="transmembrane region" description="Helical" evidence="17">
    <location>
        <begin position="309"/>
        <end position="334"/>
    </location>
</feature>
<evidence type="ECO:0000256" key="2">
    <source>
        <dbReference type="ARBA" id="ARBA00007012"/>
    </source>
</evidence>
<keyword evidence="11 17" id="KW-1133">Transmembrane helix</keyword>
<dbReference type="EC" id="7.1.1.2" evidence="3 17"/>
<feature type="transmembrane region" description="Helical" evidence="17">
    <location>
        <begin position="59"/>
        <end position="79"/>
    </location>
</feature>
<accession>I1SR63</accession>
<dbReference type="InterPro" id="IPR050175">
    <property type="entry name" value="Complex_I_Subunit_2"/>
</dbReference>
<evidence type="ECO:0000256" key="5">
    <source>
        <dbReference type="ARBA" id="ARBA00022448"/>
    </source>
</evidence>
<evidence type="ECO:0000256" key="8">
    <source>
        <dbReference type="ARBA" id="ARBA00022792"/>
    </source>
</evidence>
<dbReference type="GO" id="GO:0005743">
    <property type="term" value="C:mitochondrial inner membrane"/>
    <property type="evidence" value="ECO:0007669"/>
    <property type="project" value="UniProtKB-SubCell"/>
</dbReference>
<evidence type="ECO:0000256" key="11">
    <source>
        <dbReference type="ARBA" id="ARBA00022989"/>
    </source>
</evidence>
<keyword evidence="14 17" id="KW-0496">Mitochondrion</keyword>
<evidence type="ECO:0000256" key="9">
    <source>
        <dbReference type="ARBA" id="ARBA00022967"/>
    </source>
</evidence>
<dbReference type="GO" id="GO:0008137">
    <property type="term" value="F:NADH dehydrogenase (ubiquinone) activity"/>
    <property type="evidence" value="ECO:0007669"/>
    <property type="project" value="UniProtKB-EC"/>
</dbReference>
<geneLocation type="mitochondrion" evidence="19"/>
<gene>
    <name evidence="19" type="primary">ND2</name>
</gene>
<keyword evidence="8 17" id="KW-0999">Mitochondrion inner membrane</keyword>
<evidence type="ECO:0000256" key="17">
    <source>
        <dbReference type="RuleBase" id="RU003403"/>
    </source>
</evidence>
<feature type="transmembrane region" description="Helical" evidence="17">
    <location>
        <begin position="205"/>
        <end position="225"/>
    </location>
</feature>
<sequence length="335" mass="37041">MVLSFPFSLGFGLLCVLGSLMSISSCHWLGVWLGLELNMIGFLPLMVQASGSQAIESAVKYFIVQALGSSFLLLGGLSVGDYGVFWYMGSVFPSFTFFCVLGLLIKLGVSPFHWWVPSVMGGLGWFSCGVLITWQKLAPFFVLLGFSSSFLFLFLFFGFVSSVVGGFMGIGQVQLRFLLAYSSISHWGWVVALCCYSVVGSVSYFFFYYFLTVFIIYMLGGGGVARSSHVGGFYFFVLAVGFTSLGGLPPLTGFLPKWLGLQCFMFDGGGLVVAGLILGSLLSLYYYLTLVFVFFIGDSFSYNYDFYKFLSFSFGLCFVFFVMGFPFFEVLFFLL</sequence>
<keyword evidence="12 17" id="KW-0520">NAD</keyword>
<feature type="transmembrane region" description="Helical" evidence="17">
    <location>
        <begin position="271"/>
        <end position="297"/>
    </location>
</feature>
<evidence type="ECO:0000256" key="14">
    <source>
        <dbReference type="ARBA" id="ARBA00023128"/>
    </source>
</evidence>
<feature type="transmembrane region" description="Helical" evidence="17">
    <location>
        <begin position="140"/>
        <end position="165"/>
    </location>
</feature>
<keyword evidence="7 17" id="KW-0812">Transmembrane</keyword>
<evidence type="ECO:0000256" key="13">
    <source>
        <dbReference type="ARBA" id="ARBA00023075"/>
    </source>
</evidence>
<keyword evidence="9 17" id="KW-1278">Translocase</keyword>
<comment type="similarity">
    <text evidence="2 17">Belongs to the complex I subunit 2 family.</text>
</comment>
<reference evidence="19" key="2">
    <citation type="journal article" date="2012" name="BMC Genomics">
        <title>A comparative study of nemertean complete mitochondrial genomes, including two new ones for Nectonemertes cf. mirabilis and Zygeupolia rubens, may elucidate the fundamental pattern for the phylum Nemertea.</title>
        <authorList>
            <person name="Chen H.X."/>
            <person name="Sun S.C."/>
            <person name="Sundberg P."/>
            <person name="Ren W.C."/>
            <person name="Norenburg J.L."/>
        </authorList>
    </citation>
    <scope>NUCLEOTIDE SEQUENCE</scope>
</reference>
<proteinExistence type="inferred from homology"/>
<evidence type="ECO:0000256" key="6">
    <source>
        <dbReference type="ARBA" id="ARBA00022660"/>
    </source>
</evidence>
<feature type="transmembrane region" description="Helical" evidence="17">
    <location>
        <begin position="232"/>
        <end position="251"/>
    </location>
</feature>
<organism evidence="19">
    <name type="scientific">Zygeupolia rubens</name>
    <dbReference type="NCBI Taxonomy" id="166045"/>
    <lineage>
        <taxon>Eukaryota</taxon>
        <taxon>Metazoa</taxon>
        <taxon>Spiralia</taxon>
        <taxon>Lophotrochozoa</taxon>
        <taxon>Nemertea</taxon>
        <taxon>Pilidiophora</taxon>
        <taxon>Heteronemertea</taxon>
        <taxon>Lineidae</taxon>
        <taxon>Zygeupolia</taxon>
    </lineage>
</organism>
<evidence type="ECO:0000259" key="18">
    <source>
        <dbReference type="Pfam" id="PF00361"/>
    </source>
</evidence>
<evidence type="ECO:0000256" key="12">
    <source>
        <dbReference type="ARBA" id="ARBA00023027"/>
    </source>
</evidence>
<evidence type="ECO:0000313" key="19">
    <source>
        <dbReference type="EMBL" id="ADZ05383.1"/>
    </source>
</evidence>
<keyword evidence="13 17" id="KW-0830">Ubiquinone</keyword>
<dbReference type="RefSeq" id="YP_006303256.1">
    <property type="nucleotide sequence ID" value="NC_017877.1"/>
</dbReference>
<feature type="domain" description="NADH:quinone oxidoreductase/Mrp antiporter transmembrane" evidence="18">
    <location>
        <begin position="26"/>
        <end position="272"/>
    </location>
</feature>
<protein>
    <recommendedName>
        <fullName evidence="4 17">NADH-ubiquinone oxidoreductase chain 2</fullName>
        <ecNumber evidence="3 17">7.1.1.2</ecNumber>
    </recommendedName>
</protein>
<evidence type="ECO:0000256" key="3">
    <source>
        <dbReference type="ARBA" id="ARBA00012944"/>
    </source>
</evidence>